<protein>
    <submittedName>
        <fullName evidence="1">Uncharacterized protein</fullName>
    </submittedName>
</protein>
<comment type="caution">
    <text evidence="1">The sequence shown here is derived from an EMBL/GenBank/DDBJ whole genome shotgun (WGS) entry which is preliminary data.</text>
</comment>
<organism evidence="1 2">
    <name type="scientific">Methylobacterium longum</name>
    <dbReference type="NCBI Taxonomy" id="767694"/>
    <lineage>
        <taxon>Bacteria</taxon>
        <taxon>Pseudomonadati</taxon>
        <taxon>Pseudomonadota</taxon>
        <taxon>Alphaproteobacteria</taxon>
        <taxon>Hyphomicrobiales</taxon>
        <taxon>Methylobacteriaceae</taxon>
        <taxon>Methylobacterium</taxon>
    </lineage>
</organism>
<reference evidence="2" key="1">
    <citation type="journal article" date="2019" name="Int. J. Syst. Evol. Microbiol.">
        <title>The Global Catalogue of Microorganisms (GCM) 10K type strain sequencing project: providing services to taxonomists for standard genome sequencing and annotation.</title>
        <authorList>
            <consortium name="The Broad Institute Genomics Platform"/>
            <consortium name="The Broad Institute Genome Sequencing Center for Infectious Disease"/>
            <person name="Wu L."/>
            <person name="Ma J."/>
        </authorList>
    </citation>
    <scope>NUCLEOTIDE SEQUENCE [LARGE SCALE GENOMIC DNA]</scope>
    <source>
        <strain evidence="2">CECT 7806</strain>
    </source>
</reference>
<sequence length="73" mass="8028">MSERNPALMPILAMEANIRTVERIGRLLMYLGERDGEIETDALNALSGPLLDIGHDLRCQFADACAAAREEQA</sequence>
<dbReference type="EMBL" id="JAUFPT010000118">
    <property type="protein sequence ID" value="MDN3574858.1"/>
    <property type="molecule type" value="Genomic_DNA"/>
</dbReference>
<dbReference type="Proteomes" id="UP001244297">
    <property type="component" value="Unassembled WGS sequence"/>
</dbReference>
<evidence type="ECO:0000313" key="1">
    <source>
        <dbReference type="EMBL" id="MDN3574858.1"/>
    </source>
</evidence>
<evidence type="ECO:0000313" key="2">
    <source>
        <dbReference type="Proteomes" id="UP001244297"/>
    </source>
</evidence>
<proteinExistence type="predicted"/>
<name>A0ABT8B032_9HYPH</name>
<dbReference type="RefSeq" id="WP_238290839.1">
    <property type="nucleotide sequence ID" value="NZ_BPQS01000028.1"/>
</dbReference>
<accession>A0ABT8B032</accession>
<gene>
    <name evidence="1" type="ORF">QWZ18_30220</name>
</gene>
<keyword evidence="2" id="KW-1185">Reference proteome</keyword>